<evidence type="ECO:0000256" key="5">
    <source>
        <dbReference type="ARBA" id="ARBA00023015"/>
    </source>
</evidence>
<reference evidence="11 12" key="2">
    <citation type="journal article" date="2010" name="Stand. Genomic Sci.">
        <title>Complete genome sequence of Desulfohalobium retbaense type strain (HR(100)).</title>
        <authorList>
            <person name="Spring S."/>
            <person name="Nolan M."/>
            <person name="Lapidus A."/>
            <person name="Glavina Del Rio T."/>
            <person name="Copeland A."/>
            <person name="Tice H."/>
            <person name="Cheng J.F."/>
            <person name="Lucas S."/>
            <person name="Land M."/>
            <person name="Chen F."/>
            <person name="Bruce D."/>
            <person name="Goodwin L."/>
            <person name="Pitluck S."/>
            <person name="Ivanova N."/>
            <person name="Mavromatis K."/>
            <person name="Mikhailova N."/>
            <person name="Pati A."/>
            <person name="Chen A."/>
            <person name="Palaniappan K."/>
            <person name="Hauser L."/>
            <person name="Chang Y.J."/>
            <person name="Jeffries C.D."/>
            <person name="Munk C."/>
            <person name="Kiss H."/>
            <person name="Chain P."/>
            <person name="Han C."/>
            <person name="Brettin T."/>
            <person name="Detter J.C."/>
            <person name="Schuler E."/>
            <person name="Goker M."/>
            <person name="Rohde M."/>
            <person name="Bristow J."/>
            <person name="Eisen J.A."/>
            <person name="Markowitz V."/>
            <person name="Hugenholtz P."/>
            <person name="Kyrpides N.C."/>
            <person name="Klenk H.P."/>
        </authorList>
    </citation>
    <scope>NUCLEOTIDE SEQUENCE [LARGE SCALE GENOMIC DNA]</scope>
    <source>
        <strain evidence="11 12">DSM 5692</strain>
    </source>
</reference>
<organism evidence="11 12">
    <name type="scientific">Desulfohalobium retbaense (strain ATCC 49708 / DSM 5692 / JCM 16813 / HR100)</name>
    <dbReference type="NCBI Taxonomy" id="485915"/>
    <lineage>
        <taxon>Bacteria</taxon>
        <taxon>Pseudomonadati</taxon>
        <taxon>Thermodesulfobacteriota</taxon>
        <taxon>Desulfovibrionia</taxon>
        <taxon>Desulfovibrionales</taxon>
        <taxon>Desulfohalobiaceae</taxon>
        <taxon>Desulfohalobium</taxon>
    </lineage>
</organism>
<sequence length="87" mass="9567">MTIKIDGDPRITQLQGPRKANRIQEVPKPEKSQPSDSVQLSADVQQASETERAARVQELKAQVENGTYQPDMNKVAASLLTHIAKGE</sequence>
<gene>
    <name evidence="11" type="ordered locus">Dret_0600</name>
</gene>
<reference evidence="12" key="1">
    <citation type="submission" date="2009-09" db="EMBL/GenBank/DDBJ databases">
        <title>The complete chromosome of Desulfohalobium retbaense DSM 5692.</title>
        <authorList>
            <consortium name="US DOE Joint Genome Institute (JGI-PGF)"/>
            <person name="Lucas S."/>
            <person name="Copeland A."/>
            <person name="Lapidus A."/>
            <person name="Glavina del Rio T."/>
            <person name="Dalin E."/>
            <person name="Tice H."/>
            <person name="Bruce D."/>
            <person name="Goodwin L."/>
            <person name="Pitluck S."/>
            <person name="Kyrpides N."/>
            <person name="Mavromatis K."/>
            <person name="Ivanova N."/>
            <person name="Mikhailova N."/>
            <person name="Munk A.C."/>
            <person name="Brettin T."/>
            <person name="Detter J.C."/>
            <person name="Han C."/>
            <person name="Tapia R."/>
            <person name="Larimer F."/>
            <person name="Land M."/>
            <person name="Hauser L."/>
            <person name="Markowitz V."/>
            <person name="Cheng J.-F."/>
            <person name="Hugenholtz P."/>
            <person name="Woyke T."/>
            <person name="Wu D."/>
            <person name="Spring S."/>
            <person name="Klenk H.-P."/>
            <person name="Eisen J.A."/>
        </authorList>
    </citation>
    <scope>NUCLEOTIDE SEQUENCE [LARGE SCALE GENOMIC DNA]</scope>
    <source>
        <strain evidence="12">DSM 5692</strain>
    </source>
</reference>
<dbReference type="GO" id="GO:0045892">
    <property type="term" value="P:negative regulation of DNA-templated transcription"/>
    <property type="evidence" value="ECO:0007669"/>
    <property type="project" value="InterPro"/>
</dbReference>
<dbReference type="EMBL" id="CP001734">
    <property type="protein sequence ID" value="ACV67897.1"/>
    <property type="molecule type" value="Genomic_DNA"/>
</dbReference>
<dbReference type="InterPro" id="IPR007412">
    <property type="entry name" value="FlgM"/>
</dbReference>
<keyword evidence="5" id="KW-0805">Transcription regulation</keyword>
<feature type="domain" description="Anti-sigma-28 factor FlgM C-terminal" evidence="10">
    <location>
        <begin position="36"/>
        <end position="80"/>
    </location>
</feature>
<keyword evidence="3" id="KW-0678">Repressor</keyword>
<comment type="function">
    <text evidence="7">Responsible for the coupling of flagellin expression to flagellar assembly by preventing expression of the flagellin genes when a component of the middle class of proteins is defective. It negatively regulates flagellar genes by inhibiting the activity of FliA by directly binding to FliA.</text>
</comment>
<evidence type="ECO:0000256" key="2">
    <source>
        <dbReference type="ARBA" id="ARBA00017823"/>
    </source>
</evidence>
<evidence type="ECO:0000313" key="11">
    <source>
        <dbReference type="EMBL" id="ACV67897.1"/>
    </source>
</evidence>
<evidence type="ECO:0000256" key="8">
    <source>
        <dbReference type="ARBA" id="ARBA00030117"/>
    </source>
</evidence>
<dbReference type="Pfam" id="PF04316">
    <property type="entry name" value="FlgM"/>
    <property type="match status" value="1"/>
</dbReference>
<evidence type="ECO:0000256" key="4">
    <source>
        <dbReference type="ARBA" id="ARBA00022795"/>
    </source>
</evidence>
<dbReference type="InterPro" id="IPR035890">
    <property type="entry name" value="Anti-sigma-28_factor_FlgM_sf"/>
</dbReference>
<evidence type="ECO:0000256" key="9">
    <source>
        <dbReference type="SAM" id="MobiDB-lite"/>
    </source>
</evidence>
<keyword evidence="6" id="KW-0804">Transcription</keyword>
<dbReference type="HOGENOM" id="CLU_169011_6_0_7"/>
<dbReference type="STRING" id="485915.Dret_0600"/>
<name>C8WYY1_DESRD</name>
<dbReference type="RefSeq" id="WP_015751055.1">
    <property type="nucleotide sequence ID" value="NC_013223.1"/>
</dbReference>
<dbReference type="SUPFAM" id="SSF101498">
    <property type="entry name" value="Anti-sigma factor FlgM"/>
    <property type="match status" value="1"/>
</dbReference>
<evidence type="ECO:0000256" key="1">
    <source>
        <dbReference type="ARBA" id="ARBA00005322"/>
    </source>
</evidence>
<dbReference type="InterPro" id="IPR031316">
    <property type="entry name" value="FlgM_C"/>
</dbReference>
<protein>
    <recommendedName>
        <fullName evidence="2">Negative regulator of flagellin synthesis</fullName>
    </recommendedName>
    <alternativeName>
        <fullName evidence="8">Anti-sigma-28 factor</fullName>
    </alternativeName>
</protein>
<feature type="region of interest" description="Disordered" evidence="9">
    <location>
        <begin position="1"/>
        <end position="53"/>
    </location>
</feature>
<evidence type="ECO:0000313" key="12">
    <source>
        <dbReference type="Proteomes" id="UP000001052"/>
    </source>
</evidence>
<dbReference type="NCBIfam" id="TIGR03824">
    <property type="entry name" value="FlgM_jcvi"/>
    <property type="match status" value="1"/>
</dbReference>
<dbReference type="GO" id="GO:0044781">
    <property type="term" value="P:bacterial-type flagellum organization"/>
    <property type="evidence" value="ECO:0007669"/>
    <property type="project" value="UniProtKB-KW"/>
</dbReference>
<dbReference type="OrthoDB" id="9797114at2"/>
<evidence type="ECO:0000256" key="7">
    <source>
        <dbReference type="ARBA" id="ARBA00024739"/>
    </source>
</evidence>
<proteinExistence type="inferred from homology"/>
<dbReference type="AlphaFoldDB" id="C8WYY1"/>
<evidence type="ECO:0000259" key="10">
    <source>
        <dbReference type="Pfam" id="PF04316"/>
    </source>
</evidence>
<accession>C8WYY1</accession>
<keyword evidence="12" id="KW-1185">Reference proteome</keyword>
<dbReference type="eggNOG" id="COG2747">
    <property type="taxonomic scope" value="Bacteria"/>
</dbReference>
<dbReference type="KEGG" id="drt:Dret_0600"/>
<feature type="compositionally biased region" description="Polar residues" evidence="9">
    <location>
        <begin position="34"/>
        <end position="48"/>
    </location>
</feature>
<evidence type="ECO:0000256" key="3">
    <source>
        <dbReference type="ARBA" id="ARBA00022491"/>
    </source>
</evidence>
<comment type="similarity">
    <text evidence="1">Belongs to the FlgM family.</text>
</comment>
<keyword evidence="4" id="KW-1005">Bacterial flagellum biogenesis</keyword>
<evidence type="ECO:0000256" key="6">
    <source>
        <dbReference type="ARBA" id="ARBA00023163"/>
    </source>
</evidence>
<dbReference type="Proteomes" id="UP000001052">
    <property type="component" value="Chromosome"/>
</dbReference>